<comment type="caution">
    <text evidence="2">The sequence shown here is derived from an EMBL/GenBank/DDBJ whole genome shotgun (WGS) entry which is preliminary data.</text>
</comment>
<protein>
    <submittedName>
        <fullName evidence="2">F-box protein</fullName>
    </submittedName>
</protein>
<dbReference type="PANTHER" id="PTHR33358:SF12">
    <property type="entry name" value="F-BOX PROTEIN WITH A DOMAIN PROTEIN"/>
    <property type="match status" value="1"/>
</dbReference>
<dbReference type="PANTHER" id="PTHR33358">
    <property type="entry name" value="F-BOX PROTEIN WITH A DOMAIN PROTEIN"/>
    <property type="match status" value="1"/>
</dbReference>
<accession>A0AAW2MF54</accession>
<organism evidence="2">
    <name type="scientific">Sesamum calycinum</name>
    <dbReference type="NCBI Taxonomy" id="2727403"/>
    <lineage>
        <taxon>Eukaryota</taxon>
        <taxon>Viridiplantae</taxon>
        <taxon>Streptophyta</taxon>
        <taxon>Embryophyta</taxon>
        <taxon>Tracheophyta</taxon>
        <taxon>Spermatophyta</taxon>
        <taxon>Magnoliopsida</taxon>
        <taxon>eudicotyledons</taxon>
        <taxon>Gunneridae</taxon>
        <taxon>Pentapetalae</taxon>
        <taxon>asterids</taxon>
        <taxon>lamiids</taxon>
        <taxon>Lamiales</taxon>
        <taxon>Pedaliaceae</taxon>
        <taxon>Sesamum</taxon>
    </lineage>
</organism>
<dbReference type="AlphaFoldDB" id="A0AAW2MF54"/>
<gene>
    <name evidence="2" type="ORF">Scaly_2309200</name>
</gene>
<proteinExistence type="predicted"/>
<reference evidence="2" key="2">
    <citation type="journal article" date="2024" name="Plant">
        <title>Genomic evolution and insights into agronomic trait innovations of Sesamum species.</title>
        <authorList>
            <person name="Miao H."/>
            <person name="Wang L."/>
            <person name="Qu L."/>
            <person name="Liu H."/>
            <person name="Sun Y."/>
            <person name="Le M."/>
            <person name="Wang Q."/>
            <person name="Wei S."/>
            <person name="Zheng Y."/>
            <person name="Lin W."/>
            <person name="Duan Y."/>
            <person name="Cao H."/>
            <person name="Xiong S."/>
            <person name="Wang X."/>
            <person name="Wei L."/>
            <person name="Li C."/>
            <person name="Ma Q."/>
            <person name="Ju M."/>
            <person name="Zhao R."/>
            <person name="Li G."/>
            <person name="Mu C."/>
            <person name="Tian Q."/>
            <person name="Mei H."/>
            <person name="Zhang T."/>
            <person name="Gao T."/>
            <person name="Zhang H."/>
        </authorList>
    </citation>
    <scope>NUCLEOTIDE SEQUENCE</scope>
    <source>
        <strain evidence="2">KEN8</strain>
    </source>
</reference>
<dbReference type="InterPro" id="IPR027949">
    <property type="entry name" value="Chloroplast_duf"/>
</dbReference>
<dbReference type="Pfam" id="PF14476">
    <property type="entry name" value="Chloroplast_duf"/>
    <property type="match status" value="1"/>
</dbReference>
<name>A0AAW2MF54_9LAMI</name>
<sequence length="144" mass="15806">MLDKFPATVDPQCGGRNREENSPDLWLGREIGGGNERNLAPCSVGSAIVDSPSHGSWAVVLEHGGRVGMVFQMYRSNTGFFKLVEETIESKVRDEDSGRRENAEVFELKVRLQLGRSLSELRDLAAAAASVEGGEFEEFASKLF</sequence>
<dbReference type="EMBL" id="JACGWM010000014">
    <property type="protein sequence ID" value="KAL0328766.1"/>
    <property type="molecule type" value="Genomic_DNA"/>
</dbReference>
<evidence type="ECO:0000256" key="1">
    <source>
        <dbReference type="SAM" id="MobiDB-lite"/>
    </source>
</evidence>
<reference evidence="2" key="1">
    <citation type="submission" date="2020-06" db="EMBL/GenBank/DDBJ databases">
        <authorList>
            <person name="Li T."/>
            <person name="Hu X."/>
            <person name="Zhang T."/>
            <person name="Song X."/>
            <person name="Zhang H."/>
            <person name="Dai N."/>
            <person name="Sheng W."/>
            <person name="Hou X."/>
            <person name="Wei L."/>
        </authorList>
    </citation>
    <scope>NUCLEOTIDE SEQUENCE</scope>
    <source>
        <strain evidence="2">KEN8</strain>
        <tissue evidence="2">Leaf</tissue>
    </source>
</reference>
<feature type="region of interest" description="Disordered" evidence="1">
    <location>
        <begin position="1"/>
        <end position="25"/>
    </location>
</feature>
<evidence type="ECO:0000313" key="2">
    <source>
        <dbReference type="EMBL" id="KAL0328766.1"/>
    </source>
</evidence>